<sequence>MSTAFKRSIFAALLITSAFFSTTSNAGQATGNLGVSLTISSACAVDSGYDARSRSYSVTRQSCSQGGEYQVRTEHANGHSETLADKPVTQVTGDAQGDTRVTLYW</sequence>
<evidence type="ECO:0000313" key="5">
    <source>
        <dbReference type="Proteomes" id="UP001054892"/>
    </source>
</evidence>
<name>A0A6J4E364_9PSED</name>
<protein>
    <submittedName>
        <fullName evidence="2">Uncharacterized protein</fullName>
    </submittedName>
</protein>
<keyword evidence="5" id="KW-1185">Reference proteome</keyword>
<proteinExistence type="predicted"/>
<dbReference type="EMBL" id="BQKM01000020">
    <property type="protein sequence ID" value="GJN55727.1"/>
    <property type="molecule type" value="Genomic_DNA"/>
</dbReference>
<keyword evidence="1" id="KW-0732">Signal</keyword>
<accession>A0A6J4E364</accession>
<dbReference type="AlphaFoldDB" id="A0A6J4E364"/>
<dbReference type="KEGG" id="ptw:TUM18999_23830"/>
<evidence type="ECO:0000313" key="3">
    <source>
        <dbReference type="EMBL" id="GJN55727.1"/>
    </source>
</evidence>
<dbReference type="Proteomes" id="UP001054892">
    <property type="component" value="Unassembled WGS sequence"/>
</dbReference>
<dbReference type="RefSeq" id="WP_173178406.1">
    <property type="nucleotide sequence ID" value="NZ_AP023189.1"/>
</dbReference>
<dbReference type="Proteomes" id="UP000509383">
    <property type="component" value="Chromosome"/>
</dbReference>
<feature type="chain" id="PRO_5026908848" evidence="1">
    <location>
        <begin position="27"/>
        <end position="105"/>
    </location>
</feature>
<reference evidence="2 4" key="1">
    <citation type="submission" date="2020-05" db="EMBL/GenBank/DDBJ databases">
        <title>Characterization of novel class B3 metallo-beta-lactamase from novel Pseudomonas species.</title>
        <authorList>
            <person name="Yamada K."/>
            <person name="Aoki K."/>
            <person name="Ishii Y."/>
        </authorList>
    </citation>
    <scope>NUCLEOTIDE SEQUENCE [LARGE SCALE GENOMIC DNA]</scope>
    <source>
        <strain evidence="2 4">TUM18999</strain>
        <strain evidence="3 5">TUM20286</strain>
    </source>
</reference>
<gene>
    <name evidence="2" type="ORF">TUM18999_23830</name>
    <name evidence="3" type="ORF">TUM20286_54790</name>
</gene>
<organism evidence="2 4">
    <name type="scientific">Pseudomonas tohonis</name>
    <dbReference type="NCBI Taxonomy" id="2725477"/>
    <lineage>
        <taxon>Bacteria</taxon>
        <taxon>Pseudomonadati</taxon>
        <taxon>Pseudomonadota</taxon>
        <taxon>Gammaproteobacteria</taxon>
        <taxon>Pseudomonadales</taxon>
        <taxon>Pseudomonadaceae</taxon>
        <taxon>Pseudomonas</taxon>
    </lineage>
</organism>
<dbReference type="EMBL" id="AP023189">
    <property type="protein sequence ID" value="BCG24192.1"/>
    <property type="molecule type" value="Genomic_DNA"/>
</dbReference>
<evidence type="ECO:0000313" key="4">
    <source>
        <dbReference type="Proteomes" id="UP000509383"/>
    </source>
</evidence>
<evidence type="ECO:0000256" key="1">
    <source>
        <dbReference type="SAM" id="SignalP"/>
    </source>
</evidence>
<evidence type="ECO:0000313" key="2">
    <source>
        <dbReference type="EMBL" id="BCG24192.1"/>
    </source>
</evidence>
<feature type="signal peptide" evidence="1">
    <location>
        <begin position="1"/>
        <end position="26"/>
    </location>
</feature>